<dbReference type="SUPFAM" id="SSF53167">
    <property type="entry name" value="Purine and uridine phosphorylases"/>
    <property type="match status" value="1"/>
</dbReference>
<dbReference type="AlphaFoldDB" id="A0A4P6JQ87"/>
<dbReference type="Proteomes" id="UP000290365">
    <property type="component" value="Chromosome"/>
</dbReference>
<dbReference type="Pfam" id="PF01048">
    <property type="entry name" value="PNP_UDP_1"/>
    <property type="match status" value="1"/>
</dbReference>
<dbReference type="GO" id="GO:0003824">
    <property type="term" value="F:catalytic activity"/>
    <property type="evidence" value="ECO:0007669"/>
    <property type="project" value="InterPro"/>
</dbReference>
<evidence type="ECO:0000259" key="1">
    <source>
        <dbReference type="Pfam" id="PF01048"/>
    </source>
</evidence>
<dbReference type="Gene3D" id="3.40.50.1580">
    <property type="entry name" value="Nucleoside phosphorylase domain"/>
    <property type="match status" value="1"/>
</dbReference>
<sequence>MSSMEILAPTFLEYWAVRCMRPKVPIRCAGLRLAHWKGLPKSSPVIVCGLAGALSSHLAPGTVLIPERVGLTDGSIRCCDPMLVQILVAAAQMLHLRLDTGTLLTAQSLIVGQERHVWYQRGFVAADMETGLLLDHGLRIASIRVILDNPEHDISLDWLHPLKVLLRPSLREEFFWLSHMAPRYALRAARVLKVGLDLAPDSIFV</sequence>
<name>A0A4P6JQ87_KTERU</name>
<keyword evidence="3" id="KW-1185">Reference proteome</keyword>
<dbReference type="InterPro" id="IPR000845">
    <property type="entry name" value="Nucleoside_phosphorylase_d"/>
</dbReference>
<dbReference type="EMBL" id="CP035758">
    <property type="protein sequence ID" value="QBD77413.1"/>
    <property type="molecule type" value="Genomic_DNA"/>
</dbReference>
<evidence type="ECO:0000313" key="2">
    <source>
        <dbReference type="EMBL" id="QBD77413.1"/>
    </source>
</evidence>
<reference evidence="2 3" key="1">
    <citation type="submission" date="2019-01" db="EMBL/GenBank/DDBJ databases">
        <title>Ktedonosporobacter rubrisoli SCAWS-G2.</title>
        <authorList>
            <person name="Huang Y."/>
            <person name="Yan B."/>
        </authorList>
    </citation>
    <scope>NUCLEOTIDE SEQUENCE [LARGE SCALE GENOMIC DNA]</scope>
    <source>
        <strain evidence="2 3">SCAWS-G2</strain>
    </source>
</reference>
<proteinExistence type="predicted"/>
<feature type="domain" description="Nucleoside phosphorylase" evidence="1">
    <location>
        <begin position="41"/>
        <end position="150"/>
    </location>
</feature>
<evidence type="ECO:0000313" key="3">
    <source>
        <dbReference type="Proteomes" id="UP000290365"/>
    </source>
</evidence>
<protein>
    <recommendedName>
        <fullName evidence="1">Nucleoside phosphorylase domain-containing protein</fullName>
    </recommendedName>
</protein>
<gene>
    <name evidence="2" type="ORF">EPA93_16005</name>
</gene>
<accession>A0A4P6JQ87</accession>
<dbReference type="KEGG" id="kbs:EPA93_16005"/>
<dbReference type="RefSeq" id="WP_129888470.1">
    <property type="nucleotide sequence ID" value="NZ_CP035758.1"/>
</dbReference>
<dbReference type="GO" id="GO:0009116">
    <property type="term" value="P:nucleoside metabolic process"/>
    <property type="evidence" value="ECO:0007669"/>
    <property type="project" value="InterPro"/>
</dbReference>
<dbReference type="InterPro" id="IPR035994">
    <property type="entry name" value="Nucleoside_phosphorylase_sf"/>
</dbReference>
<organism evidence="2 3">
    <name type="scientific">Ktedonosporobacter rubrisoli</name>
    <dbReference type="NCBI Taxonomy" id="2509675"/>
    <lineage>
        <taxon>Bacteria</taxon>
        <taxon>Bacillati</taxon>
        <taxon>Chloroflexota</taxon>
        <taxon>Ktedonobacteria</taxon>
        <taxon>Ktedonobacterales</taxon>
        <taxon>Ktedonosporobacteraceae</taxon>
        <taxon>Ktedonosporobacter</taxon>
    </lineage>
</organism>